<feature type="region of interest" description="Disordered" evidence="1">
    <location>
        <begin position="134"/>
        <end position="160"/>
    </location>
</feature>
<reference evidence="2 3" key="2">
    <citation type="journal article" date="2008" name="Nature">
        <title>The Phaeodactylum genome reveals the evolutionary history of diatom genomes.</title>
        <authorList>
            <person name="Bowler C."/>
            <person name="Allen A.E."/>
            <person name="Badger J.H."/>
            <person name="Grimwood J."/>
            <person name="Jabbari K."/>
            <person name="Kuo A."/>
            <person name="Maheswari U."/>
            <person name="Martens C."/>
            <person name="Maumus F."/>
            <person name="Otillar R.P."/>
            <person name="Rayko E."/>
            <person name="Salamov A."/>
            <person name="Vandepoele K."/>
            <person name="Beszteri B."/>
            <person name="Gruber A."/>
            <person name="Heijde M."/>
            <person name="Katinka M."/>
            <person name="Mock T."/>
            <person name="Valentin K."/>
            <person name="Verret F."/>
            <person name="Berges J.A."/>
            <person name="Brownlee C."/>
            <person name="Cadoret J.P."/>
            <person name="Chiovitti A."/>
            <person name="Choi C.J."/>
            <person name="Coesel S."/>
            <person name="De Martino A."/>
            <person name="Detter J.C."/>
            <person name="Durkin C."/>
            <person name="Falciatore A."/>
            <person name="Fournet J."/>
            <person name="Haruta M."/>
            <person name="Huysman M.J."/>
            <person name="Jenkins B.D."/>
            <person name="Jiroutova K."/>
            <person name="Jorgensen R.E."/>
            <person name="Joubert Y."/>
            <person name="Kaplan A."/>
            <person name="Kroger N."/>
            <person name="Kroth P.G."/>
            <person name="La Roche J."/>
            <person name="Lindquist E."/>
            <person name="Lommer M."/>
            <person name="Martin-Jezequel V."/>
            <person name="Lopez P.J."/>
            <person name="Lucas S."/>
            <person name="Mangogna M."/>
            <person name="McGinnis K."/>
            <person name="Medlin L.K."/>
            <person name="Montsant A."/>
            <person name="Oudot-Le Secq M.P."/>
            <person name="Napoli C."/>
            <person name="Obornik M."/>
            <person name="Parker M.S."/>
            <person name="Petit J.L."/>
            <person name="Porcel B.M."/>
            <person name="Poulsen N."/>
            <person name="Robison M."/>
            <person name="Rychlewski L."/>
            <person name="Rynearson T.A."/>
            <person name="Schmutz J."/>
            <person name="Shapiro H."/>
            <person name="Siaut M."/>
            <person name="Stanley M."/>
            <person name="Sussman M.R."/>
            <person name="Taylor A.R."/>
            <person name="Vardi A."/>
            <person name="von Dassow P."/>
            <person name="Vyverman W."/>
            <person name="Willis A."/>
            <person name="Wyrwicz L.S."/>
            <person name="Rokhsar D.S."/>
            <person name="Weissenbach J."/>
            <person name="Armbrust E.V."/>
            <person name="Green B.R."/>
            <person name="Van de Peer Y."/>
            <person name="Grigoriev I.V."/>
        </authorList>
    </citation>
    <scope>NUCLEOTIDE SEQUENCE [LARGE SCALE GENOMIC DNA]</scope>
    <source>
        <strain evidence="2 3">CCMP1335</strain>
    </source>
</reference>
<dbReference type="HOGENOM" id="CLU_458231_0_0_1"/>
<dbReference type="GeneID" id="7452417"/>
<keyword evidence="3" id="KW-1185">Reference proteome</keyword>
<feature type="region of interest" description="Disordered" evidence="1">
    <location>
        <begin position="503"/>
        <end position="528"/>
    </location>
</feature>
<name>B8C6G0_THAPS</name>
<evidence type="ECO:0000256" key="1">
    <source>
        <dbReference type="SAM" id="MobiDB-lite"/>
    </source>
</evidence>
<organism evidence="2 3">
    <name type="scientific">Thalassiosira pseudonana</name>
    <name type="common">Marine diatom</name>
    <name type="synonym">Cyclotella nana</name>
    <dbReference type="NCBI Taxonomy" id="35128"/>
    <lineage>
        <taxon>Eukaryota</taxon>
        <taxon>Sar</taxon>
        <taxon>Stramenopiles</taxon>
        <taxon>Ochrophyta</taxon>
        <taxon>Bacillariophyta</taxon>
        <taxon>Coscinodiscophyceae</taxon>
        <taxon>Thalassiosirophycidae</taxon>
        <taxon>Thalassiosirales</taxon>
        <taxon>Thalassiosiraceae</taxon>
        <taxon>Thalassiosira</taxon>
    </lineage>
</organism>
<dbReference type="eggNOG" id="ENOG502R9CQ">
    <property type="taxonomic scope" value="Eukaryota"/>
</dbReference>
<protein>
    <submittedName>
        <fullName evidence="2">Uncharacterized protein</fullName>
    </submittedName>
</protein>
<sequence length="596" mass="66566">MPPIIQQAHHSATKIFQSQVQSVLKDTATQFIKRRISQRIHSRLLSSIPHETLVTSSSEELMELLLQRHAPPLSRDESSQHNNILEVTERDINDCYNFTKRVGNKWGIVLQRDGYTEYAQVVFGLVQRGKFLDSHDDEDKGELLNNEEGAAEESEENESKKFMTTYAELKSLRRYEADCDGSGRPSRYLPSLVEDAKRTQDNNTNGNLSSGEKKPLSSARRAIQQIDQIVQRNGGTLSQYGYEWDAINIAAKRNEKRLYITTRGKGGGFEEEEEDEGYEVVPKMLANDDGEDNAGMGGDEGDDSDMFISTNTRAALVLKRKRKLESMDVSGGVDIDSMKDVGAVEMGRSASTIGDTKLTMYDCIESMSPDERRQLIVSSIRPPYPFEDTNTSTTAAEGEDPPHTAIVCGALKSFGTIHLWEQTRNHPPNDLEGHQLSMGEETKAMTEVCIGEQTIYGAAEAQTSFQSQKLARLQKQTTRRAIKERTGRRVMVVTDQSLETKGVGTKTKARWSESTVQPTATSGTKSTNDALSTALSTVQHYQYESEQREQWLELDLGECILELTADRDTDSATNQSKQLLAFRSLEVALKFNTSSL</sequence>
<proteinExistence type="predicted"/>
<gene>
    <name evidence="2" type="ORF">THAPSDRAFT_23677</name>
</gene>
<dbReference type="InParanoid" id="B8C6G0"/>
<feature type="compositionally biased region" description="Polar residues" evidence="1">
    <location>
        <begin position="201"/>
        <end position="210"/>
    </location>
</feature>
<dbReference type="PaxDb" id="35128-Thaps23677"/>
<reference evidence="2 3" key="1">
    <citation type="journal article" date="2004" name="Science">
        <title>The genome of the diatom Thalassiosira pseudonana: ecology, evolution, and metabolism.</title>
        <authorList>
            <person name="Armbrust E.V."/>
            <person name="Berges J.A."/>
            <person name="Bowler C."/>
            <person name="Green B.R."/>
            <person name="Martinez D."/>
            <person name="Putnam N.H."/>
            <person name="Zhou S."/>
            <person name="Allen A.E."/>
            <person name="Apt K.E."/>
            <person name="Bechner M."/>
            <person name="Brzezinski M.A."/>
            <person name="Chaal B.K."/>
            <person name="Chiovitti A."/>
            <person name="Davis A.K."/>
            <person name="Demarest M.S."/>
            <person name="Detter J.C."/>
            <person name="Glavina T."/>
            <person name="Goodstein D."/>
            <person name="Hadi M.Z."/>
            <person name="Hellsten U."/>
            <person name="Hildebrand M."/>
            <person name="Jenkins B.D."/>
            <person name="Jurka J."/>
            <person name="Kapitonov V.V."/>
            <person name="Kroger N."/>
            <person name="Lau W.W."/>
            <person name="Lane T.W."/>
            <person name="Larimer F.W."/>
            <person name="Lippmeier J.C."/>
            <person name="Lucas S."/>
            <person name="Medina M."/>
            <person name="Montsant A."/>
            <person name="Obornik M."/>
            <person name="Parker M.S."/>
            <person name="Palenik B."/>
            <person name="Pazour G.J."/>
            <person name="Richardson P.M."/>
            <person name="Rynearson T.A."/>
            <person name="Saito M.A."/>
            <person name="Schwartz D.C."/>
            <person name="Thamatrakoln K."/>
            <person name="Valentin K."/>
            <person name="Vardi A."/>
            <person name="Wilkerson F.P."/>
            <person name="Rokhsar D.S."/>
        </authorList>
    </citation>
    <scope>NUCLEOTIDE SEQUENCE [LARGE SCALE GENOMIC DNA]</scope>
    <source>
        <strain evidence="2 3">CCMP1335</strain>
    </source>
</reference>
<accession>B8C6G0</accession>
<dbReference type="Proteomes" id="UP000001449">
    <property type="component" value="Chromosome 8"/>
</dbReference>
<dbReference type="RefSeq" id="XP_002291712.1">
    <property type="nucleotide sequence ID" value="XM_002291676.1"/>
</dbReference>
<feature type="region of interest" description="Disordered" evidence="1">
    <location>
        <begin position="179"/>
        <end position="220"/>
    </location>
</feature>
<dbReference type="OMA" id="EEESICW"/>
<feature type="compositionally biased region" description="Polar residues" evidence="1">
    <location>
        <begin position="512"/>
        <end position="528"/>
    </location>
</feature>
<evidence type="ECO:0000313" key="2">
    <source>
        <dbReference type="EMBL" id="EED90563.1"/>
    </source>
</evidence>
<dbReference type="EMBL" id="CM000644">
    <property type="protein sequence ID" value="EED90563.1"/>
    <property type="molecule type" value="Genomic_DNA"/>
</dbReference>
<dbReference type="KEGG" id="tps:THAPSDRAFT_23677"/>
<evidence type="ECO:0000313" key="3">
    <source>
        <dbReference type="Proteomes" id="UP000001449"/>
    </source>
</evidence>
<dbReference type="AlphaFoldDB" id="B8C6G0"/>